<dbReference type="AlphaFoldDB" id="A0A2S7KT32"/>
<evidence type="ECO:0000313" key="2">
    <source>
        <dbReference type="Proteomes" id="UP000239800"/>
    </source>
</evidence>
<proteinExistence type="predicted"/>
<gene>
    <name evidence="1" type="ORF">BST85_13460</name>
</gene>
<organism evidence="1 2">
    <name type="scientific">Aureitalea marina</name>
    <dbReference type="NCBI Taxonomy" id="930804"/>
    <lineage>
        <taxon>Bacteria</taxon>
        <taxon>Pseudomonadati</taxon>
        <taxon>Bacteroidota</taxon>
        <taxon>Flavobacteriia</taxon>
        <taxon>Flavobacteriales</taxon>
        <taxon>Flavobacteriaceae</taxon>
        <taxon>Aureitalea</taxon>
    </lineage>
</organism>
<protein>
    <submittedName>
        <fullName evidence="1">Uncharacterized protein</fullName>
    </submittedName>
</protein>
<comment type="caution">
    <text evidence="1">The sequence shown here is derived from an EMBL/GenBank/DDBJ whole genome shotgun (WGS) entry which is preliminary data.</text>
</comment>
<name>A0A2S7KT32_9FLAO</name>
<dbReference type="EMBL" id="MQUB01000001">
    <property type="protein sequence ID" value="PQB05789.1"/>
    <property type="molecule type" value="Genomic_DNA"/>
</dbReference>
<accession>A0A2S7KT32</accession>
<keyword evidence="2" id="KW-1185">Reference proteome</keyword>
<evidence type="ECO:0000313" key="1">
    <source>
        <dbReference type="EMBL" id="PQB05789.1"/>
    </source>
</evidence>
<dbReference type="Proteomes" id="UP000239800">
    <property type="component" value="Unassembled WGS sequence"/>
</dbReference>
<reference evidence="1 2" key="1">
    <citation type="submission" date="2016-11" db="EMBL/GenBank/DDBJ databases">
        <title>Trade-off between light-utilization and light-protection in marine flavobacteria.</title>
        <authorList>
            <person name="Kumagai Y."/>
        </authorList>
    </citation>
    <scope>NUCLEOTIDE SEQUENCE [LARGE SCALE GENOMIC DNA]</scope>
    <source>
        <strain evidence="1 2">NBRC 107741</strain>
    </source>
</reference>
<sequence length="171" mass="19637">MNQDNFYTLSFNSNNSELVVEVIVEYNDQDLFSGQYNPSELKVKKSQGRNVYEIVRLQDVFNFLVSPKVLAALELNGLSGWKSYGVQSDIELVGYRGFQCTGKCGFPVRPKQSGFVTGYEFDIETWDGSDFFIPESTMMIICTERAKQVLDKLNIKNIELENLRSHEWYNA</sequence>